<feature type="transmembrane region" description="Helical" evidence="1">
    <location>
        <begin position="264"/>
        <end position="286"/>
    </location>
</feature>
<sequence length="492" mass="55217">MQIFVAQTKPSPVAQWHVPSVVISLLFLVNLVLMPFVYYVSDPIMAPHDYVIPWKVLANDLSATAAMRSRYTQLLETKTYYSNEGVVAMRADFPSSNNSSCTDLQETDLPGSVLCPTTILDHLKTAVCSSSPFQSLWIIHFMGFPVSFGMTWTLVAEDATSVFYVFSPIHQSISWCIATLLLRCFWSCYIVRRAWLDYYSHVWRLRSCGHRLVSDRTTIIVGEPTSLILANKWIVLAFVVDLIAHPASMGAATVRTLYSRDTWATIQGVVFLNRFVWFSYAAIWLGNEYNLRYTPVSTTACAWMTTIVTLLLVRAIGAVKIAFVISSFAFNLIESDGTLDVTICTLASSLYLVSNLRRKKASRSSVTSPMLPVKKITPELKQRLLLWLYGYGGSASGSFYRKLELDKNYQRFPMLRQGSSDCFIADRATGAIRQLCLASRVKLPAQGIPFKDDQAKAMNGVVTVFRYISNCTSLQTDSRHHGSLASWITHDI</sequence>
<evidence type="ECO:0000256" key="1">
    <source>
        <dbReference type="SAM" id="Phobius"/>
    </source>
</evidence>
<keyword evidence="3" id="KW-1185">Reference proteome</keyword>
<dbReference type="AlphaFoldDB" id="A0A6G0X6T3"/>
<feature type="transmembrane region" description="Helical" evidence="1">
    <location>
        <begin position="339"/>
        <end position="356"/>
    </location>
</feature>
<dbReference type="EMBL" id="VJMJ01000093">
    <property type="protein sequence ID" value="KAF0735729.1"/>
    <property type="molecule type" value="Genomic_DNA"/>
</dbReference>
<feature type="transmembrane region" description="Helical" evidence="1">
    <location>
        <begin position="161"/>
        <end position="186"/>
    </location>
</feature>
<name>A0A6G0X6T3_9STRA</name>
<evidence type="ECO:0000313" key="2">
    <source>
        <dbReference type="EMBL" id="KAF0735729.1"/>
    </source>
</evidence>
<feature type="transmembrane region" description="Helical" evidence="1">
    <location>
        <begin position="136"/>
        <end position="155"/>
    </location>
</feature>
<evidence type="ECO:0000313" key="3">
    <source>
        <dbReference type="Proteomes" id="UP000481153"/>
    </source>
</evidence>
<keyword evidence="1" id="KW-0812">Transmembrane</keyword>
<proteinExistence type="predicted"/>
<feature type="transmembrane region" description="Helical" evidence="1">
    <location>
        <begin position="307"/>
        <end position="333"/>
    </location>
</feature>
<dbReference type="VEuPathDB" id="FungiDB:AeMF1_013555"/>
<feature type="transmembrane region" description="Helical" evidence="1">
    <location>
        <begin position="20"/>
        <end position="40"/>
    </location>
</feature>
<reference evidence="2 3" key="1">
    <citation type="submission" date="2019-07" db="EMBL/GenBank/DDBJ databases">
        <title>Genomics analysis of Aphanomyces spp. identifies a new class of oomycete effector associated with host adaptation.</title>
        <authorList>
            <person name="Gaulin E."/>
        </authorList>
    </citation>
    <scope>NUCLEOTIDE SEQUENCE [LARGE SCALE GENOMIC DNA]</scope>
    <source>
        <strain evidence="2 3">ATCC 201684</strain>
    </source>
</reference>
<gene>
    <name evidence="2" type="ORF">Ae201684_007737</name>
</gene>
<keyword evidence="1" id="KW-0472">Membrane</keyword>
<comment type="caution">
    <text evidence="2">The sequence shown here is derived from an EMBL/GenBank/DDBJ whole genome shotgun (WGS) entry which is preliminary data.</text>
</comment>
<accession>A0A6G0X6T3</accession>
<keyword evidence="1" id="KW-1133">Transmembrane helix</keyword>
<organism evidence="2 3">
    <name type="scientific">Aphanomyces euteiches</name>
    <dbReference type="NCBI Taxonomy" id="100861"/>
    <lineage>
        <taxon>Eukaryota</taxon>
        <taxon>Sar</taxon>
        <taxon>Stramenopiles</taxon>
        <taxon>Oomycota</taxon>
        <taxon>Saprolegniomycetes</taxon>
        <taxon>Saprolegniales</taxon>
        <taxon>Verrucalvaceae</taxon>
        <taxon>Aphanomyces</taxon>
    </lineage>
</organism>
<protein>
    <submittedName>
        <fullName evidence="2">Uncharacterized protein</fullName>
    </submittedName>
</protein>
<dbReference type="Proteomes" id="UP000481153">
    <property type="component" value="Unassembled WGS sequence"/>
</dbReference>
<feature type="transmembrane region" description="Helical" evidence="1">
    <location>
        <begin position="233"/>
        <end position="258"/>
    </location>
</feature>